<comment type="caution">
    <text evidence="4">The sequence shown here is derived from an EMBL/GenBank/DDBJ whole genome shotgun (WGS) entry which is preliminary data.</text>
</comment>
<dbReference type="AlphaFoldDB" id="A0A8H9LCE4"/>
<accession>A0A8H9LCE4</accession>
<organism evidence="4 5">
    <name type="scientific">Deinococcus arenae</name>
    <dbReference type="NCBI Taxonomy" id="1452751"/>
    <lineage>
        <taxon>Bacteria</taxon>
        <taxon>Thermotogati</taxon>
        <taxon>Deinococcota</taxon>
        <taxon>Deinococci</taxon>
        <taxon>Deinococcales</taxon>
        <taxon>Deinococcaceae</taxon>
        <taxon>Deinococcus</taxon>
    </lineage>
</organism>
<reference evidence="5" key="1">
    <citation type="journal article" date="2019" name="Int. J. Syst. Evol. Microbiol.">
        <title>The Global Catalogue of Microorganisms (GCM) 10K type strain sequencing project: providing services to taxonomists for standard genome sequencing and annotation.</title>
        <authorList>
            <consortium name="The Broad Institute Genomics Platform"/>
            <consortium name="The Broad Institute Genome Sequencing Center for Infectious Disease"/>
            <person name="Wu L."/>
            <person name="Ma J."/>
        </authorList>
    </citation>
    <scope>NUCLEOTIDE SEQUENCE [LARGE SCALE GENOMIC DNA]</scope>
    <source>
        <strain evidence="5">JCM 31047</strain>
    </source>
</reference>
<dbReference type="GO" id="GO:0016887">
    <property type="term" value="F:ATP hydrolysis activity"/>
    <property type="evidence" value="ECO:0007669"/>
    <property type="project" value="InterPro"/>
</dbReference>
<keyword evidence="1" id="KW-0175">Coiled coil</keyword>
<dbReference type="GO" id="GO:0006302">
    <property type="term" value="P:double-strand break repair"/>
    <property type="evidence" value="ECO:0007669"/>
    <property type="project" value="InterPro"/>
</dbReference>
<evidence type="ECO:0000256" key="2">
    <source>
        <dbReference type="SAM" id="MobiDB-lite"/>
    </source>
</evidence>
<dbReference type="PANTHER" id="PTHR32114:SF2">
    <property type="entry name" value="ABC TRANSPORTER ABCH.3"/>
    <property type="match status" value="1"/>
</dbReference>
<feature type="compositionally biased region" description="Basic and acidic residues" evidence="2">
    <location>
        <begin position="344"/>
        <end position="360"/>
    </location>
</feature>
<evidence type="ECO:0000313" key="5">
    <source>
        <dbReference type="Proteomes" id="UP000600547"/>
    </source>
</evidence>
<dbReference type="PANTHER" id="PTHR32114">
    <property type="entry name" value="ABC TRANSPORTER ABCH.3"/>
    <property type="match status" value="1"/>
</dbReference>
<dbReference type="InterPro" id="IPR027417">
    <property type="entry name" value="P-loop_NTPase"/>
</dbReference>
<dbReference type="EMBL" id="BMQG01000011">
    <property type="protein sequence ID" value="GGM52090.1"/>
    <property type="molecule type" value="Genomic_DNA"/>
</dbReference>
<evidence type="ECO:0000256" key="1">
    <source>
        <dbReference type="SAM" id="Coils"/>
    </source>
</evidence>
<dbReference type="InterPro" id="IPR038729">
    <property type="entry name" value="Rad50/SbcC_AAA"/>
</dbReference>
<protein>
    <submittedName>
        <fullName evidence="4">Nuclease SbcCD subunit C</fullName>
    </submittedName>
</protein>
<dbReference type="Pfam" id="PF13558">
    <property type="entry name" value="SbcC_Walker_B"/>
    <property type="match status" value="1"/>
</dbReference>
<feature type="coiled-coil region" evidence="1">
    <location>
        <begin position="575"/>
        <end position="626"/>
    </location>
</feature>
<proteinExistence type="predicted"/>
<evidence type="ECO:0000313" key="4">
    <source>
        <dbReference type="EMBL" id="GGM52090.1"/>
    </source>
</evidence>
<dbReference type="RefSeq" id="WP_189062599.1">
    <property type="nucleotide sequence ID" value="NZ_BMQG01000011.1"/>
</dbReference>
<dbReference type="Gene3D" id="3.40.50.300">
    <property type="entry name" value="P-loop containing nucleotide triphosphate hydrolases"/>
    <property type="match status" value="2"/>
</dbReference>
<name>A0A8H9LCE4_9DEIO</name>
<feature type="region of interest" description="Disordered" evidence="2">
    <location>
        <begin position="505"/>
        <end position="530"/>
    </location>
</feature>
<feature type="region of interest" description="Disordered" evidence="2">
    <location>
        <begin position="318"/>
        <end position="360"/>
    </location>
</feature>
<evidence type="ECO:0000259" key="3">
    <source>
        <dbReference type="Pfam" id="PF13476"/>
    </source>
</evidence>
<keyword evidence="5" id="KW-1185">Reference proteome</keyword>
<sequence>MRPRTLRLTAFGPYKDTLTLDFDDLGDHGLFLMHGPTGAGKTTLLDAMSFALYGDASGGEREMRELRSDLAPDSAVARVEFEFTLGADRFRIERTPTQIRPGKKTPQQHAASIWRVGTGEPALLATGVREVDSCVYDLLGLKSEQFRQVVVLPQGQFRALLTASSQEREDILRALFDTAAFLRLEEKLKEASAQAQADVDRNERELQGVLNAYGVDTLLALEDRVTRQEEAVNTATTRERTAREAWEAARAAQDLANAEATLFEQYDDAVRQERAVAASASERDERARRLEAGRRAAQVASADGQRRRLLDDLVGIESSHQSADEAHRAAQGRREAARNALNTEEGRNAERAAAAGRRDELRGLGHQVKRYEDVAQTLARYEEDRRAIEGRRARSAAALNELNLDALGREFTQADETARTLPQLQDQLSRTRQLKDSRQRFDDVQQDLLRAVTAEDKASRAAQDAELNWMEARDAHTKLRRHFLTQQAGLLAEELTPGAPCRVCGSTDHPAPASRSPEAPTQADVDAAEQTEEAAATAFRRAETLKQTAHAARRGLDGTLGELRAQLGSTADQPMSTLQAELNDLQNAVKAAERAAGAAQSLKEAYDAALEQAEQLRLTLSEQETEHTRLSGLIESFQAQRAGLAQLLPPGVHSTSSLNDLITQAEGELQALVTAFENARSVLEGALQDETTALNALNGVAGELKAQRAAAQQVQAAFEEALATAGFSSEAAYQQASLPEDHLRHLADQVAADSSAVTQVRDRLAQTQRAVDGRTRPDVGAAHQAFEAADITRTEAIKAAQDARNALASWKGGVKKITDLEIQHADRTMASQRLIALAKAARGTTGQRVSFHRYVLGTFLDEVLELASHRLREMSRHRYELRRADDGKGGLELEVFDHYTSRARSAKSLSGGESFQAALSLALGLAEVVQQQAGGRYLETVFIDEGFGSLDPQALDLALDCLMDLQSSGRLVGVVSHVQELQQHIQARLEVTAGHGGSAAQFVVS</sequence>
<dbReference type="Pfam" id="PF13476">
    <property type="entry name" value="AAA_23"/>
    <property type="match status" value="1"/>
</dbReference>
<dbReference type="Proteomes" id="UP000600547">
    <property type="component" value="Unassembled WGS sequence"/>
</dbReference>
<feature type="domain" description="Rad50/SbcC-type AAA" evidence="3">
    <location>
        <begin position="6"/>
        <end position="203"/>
    </location>
</feature>
<feature type="compositionally biased region" description="Basic and acidic residues" evidence="2">
    <location>
        <begin position="322"/>
        <end position="337"/>
    </location>
</feature>
<dbReference type="SUPFAM" id="SSF52540">
    <property type="entry name" value="P-loop containing nucleoside triphosphate hydrolases"/>
    <property type="match status" value="1"/>
</dbReference>
<gene>
    <name evidence="4" type="primary">sbcC</name>
    <name evidence="4" type="ORF">GCM10008956_30230</name>
</gene>